<dbReference type="EMBL" id="FO082271">
    <property type="protein sequence ID" value="CCO17810.1"/>
    <property type="molecule type" value="Genomic_DNA"/>
</dbReference>
<evidence type="ECO:0008006" key="5">
    <source>
        <dbReference type="Google" id="ProtNLM"/>
    </source>
</evidence>
<accession>K8EZ78</accession>
<dbReference type="OrthoDB" id="497223at2759"/>
<protein>
    <recommendedName>
        <fullName evidence="5">Transmembrane protein</fullName>
    </recommendedName>
</protein>
<feature type="transmembrane region" description="Helical" evidence="2">
    <location>
        <begin position="66"/>
        <end position="87"/>
    </location>
</feature>
<feature type="region of interest" description="Disordered" evidence="1">
    <location>
        <begin position="172"/>
        <end position="195"/>
    </location>
</feature>
<evidence type="ECO:0000256" key="1">
    <source>
        <dbReference type="SAM" id="MobiDB-lite"/>
    </source>
</evidence>
<feature type="transmembrane region" description="Helical" evidence="2">
    <location>
        <begin position="136"/>
        <end position="152"/>
    </location>
</feature>
<sequence>MDKEQRAKEREKEGERAFYLLSSLSISFVVVVLFWCSLLQSSSPIERKRRGICYSTHHHGRRRSDLLWSSSFTSFTSFFFVFFFFFARAKKGKRLRILLSLRYLLLSLFSLFRWQNLILSSSLLFRLRLPLKNSDLFFLSPFVVLSLGEWFMKYALKDSKGTGAGYEDDLKNNQYKPKGNLSASVGGSFKGANDV</sequence>
<organism evidence="3 4">
    <name type="scientific">Bathycoccus prasinos</name>
    <dbReference type="NCBI Taxonomy" id="41875"/>
    <lineage>
        <taxon>Eukaryota</taxon>
        <taxon>Viridiplantae</taxon>
        <taxon>Chlorophyta</taxon>
        <taxon>Mamiellophyceae</taxon>
        <taxon>Mamiellales</taxon>
        <taxon>Bathycoccaceae</taxon>
        <taxon>Bathycoccus</taxon>
    </lineage>
</organism>
<evidence type="ECO:0000256" key="2">
    <source>
        <dbReference type="SAM" id="Phobius"/>
    </source>
</evidence>
<evidence type="ECO:0000313" key="4">
    <source>
        <dbReference type="Proteomes" id="UP000198341"/>
    </source>
</evidence>
<dbReference type="Proteomes" id="UP000198341">
    <property type="component" value="Chromosome 8"/>
</dbReference>
<dbReference type="KEGG" id="bpg:Bathy08g04650"/>
<feature type="transmembrane region" description="Helical" evidence="2">
    <location>
        <begin position="99"/>
        <end position="116"/>
    </location>
</feature>
<keyword evidence="2" id="KW-1133">Transmembrane helix</keyword>
<keyword evidence="2" id="KW-0812">Transmembrane</keyword>
<name>K8EZ78_9CHLO</name>
<keyword evidence="4" id="KW-1185">Reference proteome</keyword>
<reference evidence="3 4" key="1">
    <citation type="submission" date="2011-10" db="EMBL/GenBank/DDBJ databases">
        <authorList>
            <person name="Genoscope - CEA"/>
        </authorList>
    </citation>
    <scope>NUCLEOTIDE SEQUENCE [LARGE SCALE GENOMIC DNA]</scope>
    <source>
        <strain evidence="3 4">RCC 1105</strain>
    </source>
</reference>
<evidence type="ECO:0000313" key="3">
    <source>
        <dbReference type="EMBL" id="CCO17810.1"/>
    </source>
</evidence>
<dbReference type="GeneID" id="19014444"/>
<keyword evidence="2" id="KW-0472">Membrane</keyword>
<dbReference type="RefSeq" id="XP_007511689.1">
    <property type="nucleotide sequence ID" value="XM_007511627.1"/>
</dbReference>
<feature type="transmembrane region" description="Helical" evidence="2">
    <location>
        <begin position="20"/>
        <end position="40"/>
    </location>
</feature>
<dbReference type="AlphaFoldDB" id="K8EZ78"/>
<gene>
    <name evidence="3" type="ORF">Bathy08g04650</name>
</gene>
<proteinExistence type="predicted"/>